<dbReference type="GeneID" id="301681176"/>
<evidence type="ECO:0000313" key="1">
    <source>
        <dbReference type="EMBL" id="GCE92165.1"/>
    </source>
</evidence>
<keyword evidence="2" id="KW-1185">Reference proteome</keyword>
<evidence type="ECO:0000313" key="2">
    <source>
        <dbReference type="Proteomes" id="UP000326169"/>
    </source>
</evidence>
<dbReference type="RefSeq" id="WP_014276793.1">
    <property type="nucleotide sequence ID" value="NZ_BIMW01000003.1"/>
</dbReference>
<protein>
    <submittedName>
        <fullName evidence="1">Uncharacterized protein</fullName>
    </submittedName>
</protein>
<accession>A0A5M3T1A5</accession>
<comment type="caution">
    <text evidence="1">The sequence shown here is derived from an EMBL/GenBank/DDBJ whole genome shotgun (WGS) entry which is preliminary data.</text>
</comment>
<gene>
    <name evidence="1" type="ORF">NIES46_02000</name>
</gene>
<sequence>MTTKAHTHHLPVSSGFAAGKHPDFKLSGYIREDRLHRLSQKGIIITPSELDEFDAYTQKIRRQLLILKATSVSSMD</sequence>
<proteinExistence type="predicted"/>
<name>A0A5M3T1A5_LIMPL</name>
<dbReference type="Proteomes" id="UP000326169">
    <property type="component" value="Unassembled WGS sequence"/>
</dbReference>
<organism evidence="1 2">
    <name type="scientific">Limnospira platensis NIES-46</name>
    <dbReference type="NCBI Taxonomy" id="1236695"/>
    <lineage>
        <taxon>Bacteria</taxon>
        <taxon>Bacillati</taxon>
        <taxon>Cyanobacteriota</taxon>
        <taxon>Cyanophyceae</taxon>
        <taxon>Oscillatoriophycideae</taxon>
        <taxon>Oscillatoriales</taxon>
        <taxon>Sirenicapillariaceae</taxon>
        <taxon>Limnospira</taxon>
    </lineage>
</organism>
<dbReference type="EMBL" id="BIMW01000003">
    <property type="protein sequence ID" value="GCE92165.1"/>
    <property type="molecule type" value="Genomic_DNA"/>
</dbReference>
<reference evidence="1 2" key="1">
    <citation type="journal article" date="2019" name="J Genomics">
        <title>The Draft Genome of a Hydrogen-producing Cyanobacterium, Arthrospira platensis NIES-46.</title>
        <authorList>
            <person name="Suzuki S."/>
            <person name="Yamaguchi H."/>
            <person name="Kawachi M."/>
        </authorList>
    </citation>
    <scope>NUCLEOTIDE SEQUENCE [LARGE SCALE GENOMIC DNA]</scope>
    <source>
        <strain evidence="1 2">NIES-46</strain>
    </source>
</reference>